<keyword evidence="4" id="KW-0131">Cell cycle</keyword>
<dbReference type="InterPro" id="IPR044898">
    <property type="entry name" value="CDI_dom_sf"/>
</dbReference>
<sequence length="248" mass="28080">MGKYMKKSKITGDVAVMEVSLSPQCSLGVRTRAKTLALQRQQQEKQHQKSISSPDFVDTSSDSSSFSYLELRSRRLEKPPRLGDAKRRNHQNQKSAMAERCCGGNPSPQIPRPNSRLRVESEDKEAVALEGDEAEDFNEVILEASFGENNLDIEGRDRSTRESTPCSLIRGSDTVGTPGSTTRQKSYTATSQRVRNDMQRSIPTAHEMDEFFAFAEQQQQRIFIEKYNFDIVKDSPLPGRYEWVQVIP</sequence>
<evidence type="ECO:0000256" key="3">
    <source>
        <dbReference type="ARBA" id="ARBA00023013"/>
    </source>
</evidence>
<evidence type="ECO:0000256" key="2">
    <source>
        <dbReference type="ARBA" id="ARBA00010274"/>
    </source>
</evidence>
<comment type="similarity">
    <text evidence="2">Belongs to the CDI family. ICK/KRP subfamily.</text>
</comment>
<proteinExistence type="inferred from homology"/>
<evidence type="ECO:0000259" key="6">
    <source>
        <dbReference type="Pfam" id="PF02234"/>
    </source>
</evidence>
<dbReference type="GO" id="GO:0004861">
    <property type="term" value="F:cyclin-dependent protein serine/threonine kinase inhibitor activity"/>
    <property type="evidence" value="ECO:0007669"/>
    <property type="project" value="InterPro"/>
</dbReference>
<feature type="compositionally biased region" description="Polar residues" evidence="5">
    <location>
        <begin position="174"/>
        <end position="193"/>
    </location>
</feature>
<keyword evidence="3" id="KW-0649">Protein kinase inhibitor</keyword>
<organism evidence="7 8">
    <name type="scientific">Morus notabilis</name>
    <dbReference type="NCBI Taxonomy" id="981085"/>
    <lineage>
        <taxon>Eukaryota</taxon>
        <taxon>Viridiplantae</taxon>
        <taxon>Streptophyta</taxon>
        <taxon>Embryophyta</taxon>
        <taxon>Tracheophyta</taxon>
        <taxon>Spermatophyta</taxon>
        <taxon>Magnoliopsida</taxon>
        <taxon>eudicotyledons</taxon>
        <taxon>Gunneridae</taxon>
        <taxon>Pentapetalae</taxon>
        <taxon>rosids</taxon>
        <taxon>fabids</taxon>
        <taxon>Rosales</taxon>
        <taxon>Moraceae</taxon>
        <taxon>Moreae</taxon>
        <taxon>Morus</taxon>
    </lineage>
</organism>
<feature type="compositionally biased region" description="Basic and acidic residues" evidence="5">
    <location>
        <begin position="71"/>
        <end position="86"/>
    </location>
</feature>
<dbReference type="GO" id="GO:0051726">
    <property type="term" value="P:regulation of cell cycle"/>
    <property type="evidence" value="ECO:0007669"/>
    <property type="project" value="InterPro"/>
</dbReference>
<evidence type="ECO:0000313" key="7">
    <source>
        <dbReference type="EMBL" id="EXC24197.1"/>
    </source>
</evidence>
<feature type="region of interest" description="Disordered" evidence="5">
    <location>
        <begin position="36"/>
        <end position="122"/>
    </location>
</feature>
<dbReference type="Pfam" id="PF02234">
    <property type="entry name" value="CDI"/>
    <property type="match status" value="1"/>
</dbReference>
<dbReference type="PIRSF" id="PIRSF017811">
    <property type="entry name" value="CDK_inhib_pln"/>
    <property type="match status" value="1"/>
</dbReference>
<evidence type="ECO:0000256" key="5">
    <source>
        <dbReference type="SAM" id="MobiDB-lite"/>
    </source>
</evidence>
<dbReference type="InterPro" id="IPR003175">
    <property type="entry name" value="CDI_dom"/>
</dbReference>
<dbReference type="PANTHER" id="PTHR46776">
    <property type="entry name" value="CYCLIN-DEPENDENT KINASE INHIBITOR 4-RELATED"/>
    <property type="match status" value="1"/>
</dbReference>
<evidence type="ECO:0000256" key="4">
    <source>
        <dbReference type="ARBA" id="ARBA00023306"/>
    </source>
</evidence>
<evidence type="ECO:0000256" key="1">
    <source>
        <dbReference type="ARBA" id="ARBA00004642"/>
    </source>
</evidence>
<feature type="region of interest" description="Disordered" evidence="5">
    <location>
        <begin position="155"/>
        <end position="195"/>
    </location>
</feature>
<dbReference type="InterPro" id="IPR044275">
    <property type="entry name" value="KRP"/>
</dbReference>
<accession>W9SB81</accession>
<dbReference type="STRING" id="981085.W9SB81"/>
<dbReference type="KEGG" id="mnt:21398322"/>
<dbReference type="GO" id="GO:0005654">
    <property type="term" value="C:nucleoplasm"/>
    <property type="evidence" value="ECO:0007669"/>
    <property type="project" value="UniProtKB-SubCell"/>
</dbReference>
<dbReference type="OrthoDB" id="6373236at2759"/>
<evidence type="ECO:0000313" key="8">
    <source>
        <dbReference type="Proteomes" id="UP000030645"/>
    </source>
</evidence>
<feature type="domain" description="Cyclin-dependent kinase inhibitor" evidence="6">
    <location>
        <begin position="201"/>
        <end position="246"/>
    </location>
</feature>
<reference evidence="8" key="1">
    <citation type="submission" date="2013-01" db="EMBL/GenBank/DDBJ databases">
        <title>Draft Genome Sequence of a Mulberry Tree, Morus notabilis C.K. Schneid.</title>
        <authorList>
            <person name="He N."/>
            <person name="Zhao S."/>
        </authorList>
    </citation>
    <scope>NUCLEOTIDE SEQUENCE</scope>
</reference>
<dbReference type="Proteomes" id="UP000030645">
    <property type="component" value="Unassembled WGS sequence"/>
</dbReference>
<feature type="compositionally biased region" description="Low complexity" evidence="5">
    <location>
        <begin position="52"/>
        <end position="70"/>
    </location>
</feature>
<dbReference type="AlphaFoldDB" id="W9SB81"/>
<keyword evidence="8" id="KW-1185">Reference proteome</keyword>
<protein>
    <submittedName>
        <fullName evidence="7">Cyclin-dependent kinase inhibitor 3</fullName>
    </submittedName>
</protein>
<dbReference type="eggNOG" id="ENOG502QXA1">
    <property type="taxonomic scope" value="Eukaryota"/>
</dbReference>
<dbReference type="EMBL" id="KE346013">
    <property type="protein sequence ID" value="EXC24197.1"/>
    <property type="molecule type" value="Genomic_DNA"/>
</dbReference>
<dbReference type="Gene3D" id="4.10.365.10">
    <property type="entry name" value="p27"/>
    <property type="match status" value="1"/>
</dbReference>
<gene>
    <name evidence="7" type="ORF">L484_015216</name>
</gene>
<name>W9SB81_9ROSA</name>
<comment type="subcellular location">
    <subcellularLocation>
        <location evidence="1">Nucleus</location>
        <location evidence="1">Nucleoplasm</location>
    </subcellularLocation>
</comment>